<dbReference type="InterPro" id="IPR034660">
    <property type="entry name" value="DinB/YfiT-like"/>
</dbReference>
<reference evidence="1 2" key="1">
    <citation type="submission" date="2014-03" db="EMBL/GenBank/DDBJ databases">
        <title>Bradyrhizobium valentinum sp. nov., isolated from effective nodules of Lupinus mariae-josephae, a lupine endemic of basic-lime soils in Eastern Spain.</title>
        <authorList>
            <person name="Duran D."/>
            <person name="Rey L."/>
            <person name="Navarro A."/>
            <person name="Busquets A."/>
            <person name="Imperial J."/>
            <person name="Ruiz-Argueso T."/>
        </authorList>
    </citation>
    <scope>NUCLEOTIDE SEQUENCE [LARGE SCALE GENOMIC DNA]</scope>
    <source>
        <strain evidence="1 2">PAC68</strain>
    </source>
</reference>
<dbReference type="InterPro" id="IPR018531">
    <property type="entry name" value="DUF1993"/>
</dbReference>
<name>A0A0R3KPV5_9BRAD</name>
<evidence type="ECO:0008006" key="3">
    <source>
        <dbReference type="Google" id="ProtNLM"/>
    </source>
</evidence>
<accession>A0A0R3KPV5</accession>
<evidence type="ECO:0000313" key="2">
    <source>
        <dbReference type="Proteomes" id="UP000050863"/>
    </source>
</evidence>
<protein>
    <recommendedName>
        <fullName evidence="3">DUF1993 domain-containing protein</fullName>
    </recommendedName>
</protein>
<dbReference type="EMBL" id="LLXZ01000190">
    <property type="protein sequence ID" value="KRQ97601.1"/>
    <property type="molecule type" value="Genomic_DNA"/>
</dbReference>
<dbReference type="SUPFAM" id="SSF109854">
    <property type="entry name" value="DinB/YfiT-like putative metalloenzymes"/>
    <property type="match status" value="1"/>
</dbReference>
<dbReference type="AlphaFoldDB" id="A0A0R3KPV5"/>
<organism evidence="1 2">
    <name type="scientific">Bradyrhizobium jicamae</name>
    <dbReference type="NCBI Taxonomy" id="280332"/>
    <lineage>
        <taxon>Bacteria</taxon>
        <taxon>Pseudomonadati</taxon>
        <taxon>Pseudomonadota</taxon>
        <taxon>Alphaproteobacteria</taxon>
        <taxon>Hyphomicrobiales</taxon>
        <taxon>Nitrobacteraceae</taxon>
        <taxon>Bradyrhizobium</taxon>
    </lineage>
</organism>
<gene>
    <name evidence="1" type="ORF">CQ12_36455</name>
</gene>
<dbReference type="Gene3D" id="1.20.120.450">
    <property type="entry name" value="dinb family like domain"/>
    <property type="match status" value="1"/>
</dbReference>
<dbReference type="PANTHER" id="PTHR36922">
    <property type="entry name" value="BLL2446 PROTEIN"/>
    <property type="match status" value="1"/>
</dbReference>
<comment type="caution">
    <text evidence="1">The sequence shown here is derived from an EMBL/GenBank/DDBJ whole genome shotgun (WGS) entry which is preliminary data.</text>
</comment>
<dbReference type="PANTHER" id="PTHR36922:SF1">
    <property type="entry name" value="DUF1993 DOMAIN-CONTAINING PROTEIN"/>
    <property type="match status" value="1"/>
</dbReference>
<sequence length="167" mass="18595">MSFHDLTVPAFLQILGGLSGLLQKAEAHCKAKNIQPEALLSARLYPDMYPLTRQVQTACDFAMKTCARLTGNEVPTTPDTETSFEELQQRIAKATDYIKSFKPAQFEGGDTREVTFPVGPNNTRTLKGQQYLVNFAFPNFYFHAATAHGILRHNGVEIGKRDFLGVK</sequence>
<dbReference type="RefSeq" id="WP_057839292.1">
    <property type="nucleotide sequence ID" value="NZ_LLXZ01000190.1"/>
</dbReference>
<evidence type="ECO:0000313" key="1">
    <source>
        <dbReference type="EMBL" id="KRQ97601.1"/>
    </source>
</evidence>
<dbReference type="STRING" id="280332.CQ12_36455"/>
<dbReference type="Pfam" id="PF09351">
    <property type="entry name" value="DUF1993"/>
    <property type="match status" value="1"/>
</dbReference>
<dbReference type="OrthoDB" id="338237at2"/>
<dbReference type="Proteomes" id="UP000050863">
    <property type="component" value="Unassembled WGS sequence"/>
</dbReference>
<keyword evidence="2" id="KW-1185">Reference proteome</keyword>
<proteinExistence type="predicted"/>